<protein>
    <submittedName>
        <fullName evidence="1">Uncharacterized protein</fullName>
    </submittedName>
</protein>
<proteinExistence type="predicted"/>
<dbReference type="NCBIfam" id="NF038146">
    <property type="entry name" value="LxmA_leader"/>
    <property type="match status" value="1"/>
</dbReference>
<dbReference type="STRING" id="58117.SAMN05421833_11275"/>
<organism evidence="1 2">
    <name type="scientific">Microbispora rosea</name>
    <dbReference type="NCBI Taxonomy" id="58117"/>
    <lineage>
        <taxon>Bacteria</taxon>
        <taxon>Bacillati</taxon>
        <taxon>Actinomycetota</taxon>
        <taxon>Actinomycetes</taxon>
        <taxon>Streptosporangiales</taxon>
        <taxon>Streptosporangiaceae</taxon>
        <taxon>Microbispora</taxon>
    </lineage>
</organism>
<dbReference type="Proteomes" id="UP000186096">
    <property type="component" value="Unassembled WGS sequence"/>
</dbReference>
<dbReference type="AlphaFoldDB" id="A0A1N7CM29"/>
<accession>A0A1N7CM29</accession>
<sequence length="63" mass="6169">MNNLADELISGYTAYTSAEEVGVTTAADAPATTPTILSFIGASSLACGATIGSIVTGTVKIGC</sequence>
<dbReference type="EMBL" id="FTNI01000012">
    <property type="protein sequence ID" value="SIR64639.1"/>
    <property type="molecule type" value="Genomic_DNA"/>
</dbReference>
<name>A0A1N7CM29_9ACTN</name>
<evidence type="ECO:0000313" key="1">
    <source>
        <dbReference type="EMBL" id="SIR64639.1"/>
    </source>
</evidence>
<keyword evidence="2" id="KW-1185">Reference proteome</keyword>
<gene>
    <name evidence="1" type="ORF">SAMN05421833_11275</name>
</gene>
<evidence type="ECO:0000313" key="2">
    <source>
        <dbReference type="Proteomes" id="UP000186096"/>
    </source>
</evidence>
<dbReference type="InterPro" id="IPR049906">
    <property type="entry name" value="LxmA-like_leader"/>
</dbReference>
<reference evidence="2" key="1">
    <citation type="submission" date="2017-01" db="EMBL/GenBank/DDBJ databases">
        <authorList>
            <person name="Varghese N."/>
            <person name="Submissions S."/>
        </authorList>
    </citation>
    <scope>NUCLEOTIDE SEQUENCE [LARGE SCALE GENOMIC DNA]</scope>
    <source>
        <strain evidence="2">ATCC 12950</strain>
    </source>
</reference>
<dbReference type="RefSeq" id="WP_076436129.1">
    <property type="nucleotide sequence ID" value="NZ_FTNI01000012.1"/>
</dbReference>